<feature type="transmembrane region" description="Helical" evidence="8">
    <location>
        <begin position="411"/>
        <end position="430"/>
    </location>
</feature>
<feature type="transmembrane region" description="Helical" evidence="8">
    <location>
        <begin position="269"/>
        <end position="289"/>
    </location>
</feature>
<dbReference type="GO" id="GO:0016020">
    <property type="term" value="C:membrane"/>
    <property type="evidence" value="ECO:0007669"/>
    <property type="project" value="UniProtKB-SubCell"/>
</dbReference>
<feature type="transmembrane region" description="Helical" evidence="8">
    <location>
        <begin position="149"/>
        <end position="169"/>
    </location>
</feature>
<dbReference type="GO" id="GO:0005385">
    <property type="term" value="F:zinc ion transmembrane transporter activity"/>
    <property type="evidence" value="ECO:0007669"/>
    <property type="project" value="InterPro"/>
</dbReference>
<dbReference type="NCBIfam" id="TIGR01297">
    <property type="entry name" value="CDF"/>
    <property type="match status" value="1"/>
</dbReference>
<protein>
    <recommendedName>
        <fullName evidence="9">Cation efflux protein transmembrane domain-containing protein</fullName>
    </recommendedName>
</protein>
<evidence type="ECO:0000256" key="2">
    <source>
        <dbReference type="ARBA" id="ARBA00008873"/>
    </source>
</evidence>
<dbReference type="STRING" id="2316362.A0A4Q2DQC6"/>
<evidence type="ECO:0000256" key="5">
    <source>
        <dbReference type="ARBA" id="ARBA00022989"/>
    </source>
</evidence>
<feature type="transmembrane region" description="Helical" evidence="8">
    <location>
        <begin position="212"/>
        <end position="231"/>
    </location>
</feature>
<evidence type="ECO:0000256" key="6">
    <source>
        <dbReference type="ARBA" id="ARBA00023065"/>
    </source>
</evidence>
<feature type="domain" description="Cation efflux protein transmembrane" evidence="9">
    <location>
        <begin position="380"/>
        <end position="544"/>
    </location>
</feature>
<dbReference type="GO" id="GO:0031410">
    <property type="term" value="C:cytoplasmic vesicle"/>
    <property type="evidence" value="ECO:0007669"/>
    <property type="project" value="TreeGrafter"/>
</dbReference>
<evidence type="ECO:0000259" key="9">
    <source>
        <dbReference type="Pfam" id="PF01545"/>
    </source>
</evidence>
<feature type="transmembrane region" description="Helical" evidence="8">
    <location>
        <begin position="380"/>
        <end position="399"/>
    </location>
</feature>
<comment type="similarity">
    <text evidence="2">Belongs to the cation diffusion facilitator (CDF) transporter (TC 2.A.4) family. SLC30A subfamily.</text>
</comment>
<feature type="transmembrane region" description="Helical" evidence="8">
    <location>
        <begin position="96"/>
        <end position="114"/>
    </location>
</feature>
<keyword evidence="5 8" id="KW-1133">Transmembrane helix</keyword>
<dbReference type="InterPro" id="IPR058533">
    <property type="entry name" value="Cation_efflux_TM"/>
</dbReference>
<dbReference type="Proteomes" id="UP000290288">
    <property type="component" value="Unassembled WGS sequence"/>
</dbReference>
<comment type="caution">
    <text evidence="10">The sequence shown here is derived from an EMBL/GenBank/DDBJ whole genome shotgun (WGS) entry which is preliminary data.</text>
</comment>
<feature type="transmembrane region" description="Helical" evidence="8">
    <location>
        <begin position="521"/>
        <end position="544"/>
    </location>
</feature>
<dbReference type="GO" id="GO:0005794">
    <property type="term" value="C:Golgi apparatus"/>
    <property type="evidence" value="ECO:0007669"/>
    <property type="project" value="TreeGrafter"/>
</dbReference>
<dbReference type="AlphaFoldDB" id="A0A4Q2DQC6"/>
<dbReference type="Gene3D" id="1.20.1510.10">
    <property type="entry name" value="Cation efflux protein transmembrane domain"/>
    <property type="match status" value="1"/>
</dbReference>
<comment type="subcellular location">
    <subcellularLocation>
        <location evidence="1">Membrane</location>
        <topology evidence="1">Multi-pass membrane protein</topology>
    </subcellularLocation>
</comment>
<feature type="transmembrane region" description="Helical" evidence="8">
    <location>
        <begin position="450"/>
        <end position="469"/>
    </location>
</feature>
<evidence type="ECO:0000256" key="4">
    <source>
        <dbReference type="ARBA" id="ARBA00022692"/>
    </source>
</evidence>
<feature type="transmembrane region" description="Helical" evidence="8">
    <location>
        <begin position="238"/>
        <end position="257"/>
    </location>
</feature>
<accession>A0A4Q2DQC6</accession>
<dbReference type="SUPFAM" id="SSF161111">
    <property type="entry name" value="Cation efflux protein transmembrane domain-like"/>
    <property type="match status" value="1"/>
</dbReference>
<feature type="transmembrane region" description="Helical" evidence="8">
    <location>
        <begin position="20"/>
        <end position="42"/>
    </location>
</feature>
<sequence length="597" mass="65592">MFDSVMIASHRPLGLFPVSMLGLIASVRLSSVVSSLLCSMPVPDARTRNKISLNPSKILSPSLPKNALPRILLANVLFVVALKATKEWLLDLDVGVLWVLMRVLACGGFGVLVWEVTTGQIAKRKSIEWSALALASFLLFVQYGSMFVALYRLSSTRVILFTHFATYWISAFTRYTSTRKALTILAALFISVLADTHFALHTVSKFAPGYGALLVHALSSVAVDHTVGVLAPSLGSTFTIAFTTLGACIFALPFYLFRSLLLNFPPSPSLPLISLVIIPFVACSLLFMTPVTNHSFDYTNLSSSVFAVSFPTLAVLSGLLGPLAFSEFPSWSDLAVAFLLYHGMYPDSTEALAIAPRAPTSRLMKTYLKAILSNPESRKIFYFLMLNLAYMLVQMLYGVWTNSLGLISDAIHMAFDCMAIGVGLLASVMATWEPNERFTYGYGRIETLSGFANGIFLILISIFIVFEAIQRILDPPEMSTNQLLLVSSVGLGVNLFGMFAMGGHHHHLTLIPPMKRQSHPITMTMVMGTLTLILLLPMVTVTIIRTLIWKKITITFITTNVTDIRMRNTMATPILKITTAILTRESIASIMDTPMMQ</sequence>
<keyword evidence="11" id="KW-1185">Reference proteome</keyword>
<proteinExistence type="inferred from homology"/>
<feature type="transmembrane region" description="Helical" evidence="8">
    <location>
        <begin position="301"/>
        <end position="325"/>
    </location>
</feature>
<dbReference type="InterPro" id="IPR027469">
    <property type="entry name" value="Cation_efflux_TMD_sf"/>
</dbReference>
<keyword evidence="3" id="KW-0813">Transport</keyword>
<evidence type="ECO:0000256" key="1">
    <source>
        <dbReference type="ARBA" id="ARBA00004141"/>
    </source>
</evidence>
<dbReference type="EMBL" id="SDEE01000073">
    <property type="protein sequence ID" value="RXW22397.1"/>
    <property type="molecule type" value="Genomic_DNA"/>
</dbReference>
<dbReference type="OrthoDB" id="78669at2759"/>
<dbReference type="InterPro" id="IPR045316">
    <property type="entry name" value="Msc2-like"/>
</dbReference>
<keyword evidence="6" id="KW-0406">Ion transport</keyword>
<evidence type="ECO:0000313" key="11">
    <source>
        <dbReference type="Proteomes" id="UP000290288"/>
    </source>
</evidence>
<evidence type="ECO:0000256" key="8">
    <source>
        <dbReference type="SAM" id="Phobius"/>
    </source>
</evidence>
<name>A0A4Q2DQC6_9AGAR</name>
<dbReference type="GO" id="GO:0006882">
    <property type="term" value="P:intracellular zinc ion homeostasis"/>
    <property type="evidence" value="ECO:0007669"/>
    <property type="project" value="InterPro"/>
</dbReference>
<dbReference type="PANTHER" id="PTHR45755:SF4">
    <property type="entry name" value="ZINC TRANSPORTER 7"/>
    <property type="match status" value="1"/>
</dbReference>
<feature type="transmembrane region" description="Helical" evidence="8">
    <location>
        <begin position="126"/>
        <end position="143"/>
    </location>
</feature>
<keyword evidence="4 8" id="KW-0812">Transmembrane</keyword>
<organism evidence="10 11">
    <name type="scientific">Candolleomyces aberdarensis</name>
    <dbReference type="NCBI Taxonomy" id="2316362"/>
    <lineage>
        <taxon>Eukaryota</taxon>
        <taxon>Fungi</taxon>
        <taxon>Dikarya</taxon>
        <taxon>Basidiomycota</taxon>
        <taxon>Agaricomycotina</taxon>
        <taxon>Agaricomycetes</taxon>
        <taxon>Agaricomycetidae</taxon>
        <taxon>Agaricales</taxon>
        <taxon>Agaricineae</taxon>
        <taxon>Psathyrellaceae</taxon>
        <taxon>Candolleomyces</taxon>
    </lineage>
</organism>
<gene>
    <name evidence="10" type="ORF">EST38_g3468</name>
</gene>
<dbReference type="PANTHER" id="PTHR45755">
    <property type="match status" value="1"/>
</dbReference>
<dbReference type="GO" id="GO:1904257">
    <property type="term" value="P:zinc ion import into Golgi lumen"/>
    <property type="evidence" value="ECO:0007669"/>
    <property type="project" value="TreeGrafter"/>
</dbReference>
<evidence type="ECO:0000256" key="3">
    <source>
        <dbReference type="ARBA" id="ARBA00022448"/>
    </source>
</evidence>
<keyword evidence="7 8" id="KW-0472">Membrane</keyword>
<feature type="transmembrane region" description="Helical" evidence="8">
    <location>
        <begin position="481"/>
        <end position="501"/>
    </location>
</feature>
<feature type="transmembrane region" description="Helical" evidence="8">
    <location>
        <begin position="181"/>
        <end position="200"/>
    </location>
</feature>
<dbReference type="InterPro" id="IPR002524">
    <property type="entry name" value="Cation_efflux"/>
</dbReference>
<evidence type="ECO:0000256" key="7">
    <source>
        <dbReference type="ARBA" id="ARBA00023136"/>
    </source>
</evidence>
<dbReference type="Pfam" id="PF01545">
    <property type="entry name" value="Cation_efflux"/>
    <property type="match status" value="1"/>
</dbReference>
<evidence type="ECO:0000313" key="10">
    <source>
        <dbReference type="EMBL" id="RXW22397.1"/>
    </source>
</evidence>
<reference evidence="10 11" key="1">
    <citation type="submission" date="2019-01" db="EMBL/GenBank/DDBJ databases">
        <title>Draft genome sequence of Psathyrella aberdarensis IHI B618.</title>
        <authorList>
            <person name="Buettner E."/>
            <person name="Kellner H."/>
        </authorList>
    </citation>
    <scope>NUCLEOTIDE SEQUENCE [LARGE SCALE GENOMIC DNA]</scope>
    <source>
        <strain evidence="10 11">IHI B618</strain>
    </source>
</reference>